<evidence type="ECO:0000256" key="1">
    <source>
        <dbReference type="ARBA" id="ARBA00022741"/>
    </source>
</evidence>
<keyword evidence="3 7" id="KW-0347">Helicase</keyword>
<comment type="caution">
    <text evidence="7">The sequence shown here is derived from an EMBL/GenBank/DDBJ whole genome shotgun (WGS) entry which is preliminary data.</text>
</comment>
<dbReference type="Gene3D" id="1.10.10.2220">
    <property type="match status" value="1"/>
</dbReference>
<dbReference type="NCBIfam" id="TIGR01448">
    <property type="entry name" value="recD_rel"/>
    <property type="match status" value="1"/>
</dbReference>
<dbReference type="InterPro" id="IPR055446">
    <property type="entry name" value="RecD2_N_OB"/>
</dbReference>
<dbReference type="PANTHER" id="PTHR43788:SF6">
    <property type="entry name" value="DNA HELICASE B"/>
    <property type="match status" value="1"/>
</dbReference>
<proteinExistence type="inferred from homology"/>
<dbReference type="GO" id="GO:0006310">
    <property type="term" value="P:DNA recombination"/>
    <property type="evidence" value="ECO:0007669"/>
    <property type="project" value="InterPro"/>
</dbReference>
<dbReference type="RefSeq" id="WP_181860271.1">
    <property type="nucleotide sequence ID" value="NZ_QQBG01000008.1"/>
</dbReference>
<evidence type="ECO:0000259" key="6">
    <source>
        <dbReference type="Pfam" id="PF23139"/>
    </source>
</evidence>
<dbReference type="CDD" id="cd17933">
    <property type="entry name" value="DEXSc_RecD-like"/>
    <property type="match status" value="1"/>
</dbReference>
<keyword evidence="3" id="KW-0238">DNA-binding</keyword>
<dbReference type="Gene3D" id="3.40.50.300">
    <property type="entry name" value="P-loop containing nucleotide triphosphate hydrolases"/>
    <property type="match status" value="2"/>
</dbReference>
<keyword evidence="3" id="KW-0378">Hydrolase</keyword>
<dbReference type="AlphaFoldDB" id="A0A369KFS5"/>
<dbReference type="SUPFAM" id="SSF52540">
    <property type="entry name" value="P-loop containing nucleoside triphosphate hydrolases"/>
    <property type="match status" value="2"/>
</dbReference>
<comment type="function">
    <text evidence="3">DNA-dependent ATPase and ATP-dependent 5'-3' DNA helicase. Has no activity on blunt DNA or DNA with 3'-overhangs, requires at least 10 bases of 5'-ssDNA for helicase activity.</text>
</comment>
<evidence type="ECO:0000259" key="5">
    <source>
        <dbReference type="Pfam" id="PF14490"/>
    </source>
</evidence>
<organism evidence="7 8">
    <name type="scientific">Candidatus Similichlamydia laticola</name>
    <dbReference type="NCBI Taxonomy" id="2170265"/>
    <lineage>
        <taxon>Bacteria</taxon>
        <taxon>Pseudomonadati</taxon>
        <taxon>Chlamydiota</taxon>
        <taxon>Chlamydiia</taxon>
        <taxon>Parachlamydiales</taxon>
        <taxon>Candidatus Parilichlamydiaceae</taxon>
        <taxon>Candidatus Similichlamydia</taxon>
    </lineage>
</organism>
<dbReference type="GO" id="GO:0043139">
    <property type="term" value="F:5'-3' DNA helicase activity"/>
    <property type="evidence" value="ECO:0007669"/>
    <property type="project" value="UniProtKB-UniRule"/>
</dbReference>
<dbReference type="InterPro" id="IPR027417">
    <property type="entry name" value="P-loop_NTPase"/>
</dbReference>
<dbReference type="Pfam" id="PF23139">
    <property type="entry name" value="OB_YrrC"/>
    <property type="match status" value="1"/>
</dbReference>
<dbReference type="InterPro" id="IPR050534">
    <property type="entry name" value="Coronavir_polyprotein_1ab"/>
</dbReference>
<dbReference type="CDD" id="cd18809">
    <property type="entry name" value="SF1_C_RecD"/>
    <property type="match status" value="1"/>
</dbReference>
<dbReference type="Gene3D" id="2.30.30.940">
    <property type="match status" value="1"/>
</dbReference>
<dbReference type="InterPro" id="IPR006345">
    <property type="entry name" value="RecD2"/>
</dbReference>
<dbReference type="EC" id="5.6.2.3" evidence="3"/>
<gene>
    <name evidence="3" type="primary">recD2</name>
    <name evidence="7" type="ORF">HAT2_00137</name>
</gene>
<feature type="domain" description="ATP-dependent RecD2 DNA helicase-like helix-hairpin-helix" evidence="5">
    <location>
        <begin position="149"/>
        <end position="238"/>
    </location>
</feature>
<dbReference type="InterPro" id="IPR010994">
    <property type="entry name" value="RuvA_2-like"/>
</dbReference>
<dbReference type="GO" id="GO:0009338">
    <property type="term" value="C:exodeoxyribonuclease V complex"/>
    <property type="evidence" value="ECO:0007669"/>
    <property type="project" value="TreeGrafter"/>
</dbReference>
<dbReference type="Gene3D" id="1.10.150.20">
    <property type="entry name" value="5' to 3' exonuclease, C-terminal subdomain"/>
    <property type="match status" value="1"/>
</dbReference>
<feature type="domain" description="UvrD-like helicase C-terminal" evidence="4">
    <location>
        <begin position="651"/>
        <end position="699"/>
    </location>
</feature>
<evidence type="ECO:0000313" key="8">
    <source>
        <dbReference type="Proteomes" id="UP000253816"/>
    </source>
</evidence>
<dbReference type="InterPro" id="IPR029493">
    <property type="entry name" value="RecD2-like_HHH"/>
</dbReference>
<evidence type="ECO:0000256" key="2">
    <source>
        <dbReference type="ARBA" id="ARBA00022840"/>
    </source>
</evidence>
<dbReference type="SUPFAM" id="SSF47781">
    <property type="entry name" value="RuvA domain 2-like"/>
    <property type="match status" value="1"/>
</dbReference>
<dbReference type="GO" id="GO:0003677">
    <property type="term" value="F:DNA binding"/>
    <property type="evidence" value="ECO:0007669"/>
    <property type="project" value="UniProtKB-UniRule"/>
</dbReference>
<dbReference type="Proteomes" id="UP000253816">
    <property type="component" value="Unassembled WGS sequence"/>
</dbReference>
<keyword evidence="8" id="KW-1185">Reference proteome</keyword>
<evidence type="ECO:0000259" key="4">
    <source>
        <dbReference type="Pfam" id="PF13538"/>
    </source>
</evidence>
<dbReference type="GO" id="GO:0016887">
    <property type="term" value="F:ATP hydrolysis activity"/>
    <property type="evidence" value="ECO:0007669"/>
    <property type="project" value="RHEA"/>
</dbReference>
<feature type="binding site" evidence="3">
    <location>
        <begin position="358"/>
        <end position="362"/>
    </location>
    <ligand>
        <name>ATP</name>
        <dbReference type="ChEBI" id="CHEBI:30616"/>
    </ligand>
</feature>
<keyword evidence="3" id="KW-0413">Isomerase</keyword>
<dbReference type="EMBL" id="QQBG01000008">
    <property type="protein sequence ID" value="RDB31757.1"/>
    <property type="molecule type" value="Genomic_DNA"/>
</dbReference>
<evidence type="ECO:0000256" key="3">
    <source>
        <dbReference type="HAMAP-Rule" id="MF_01488"/>
    </source>
</evidence>
<reference evidence="7 8" key="1">
    <citation type="submission" date="2018-07" db="EMBL/GenBank/DDBJ databases">
        <title>Comparative genomics of the Candidatus Parilichlamydiaceae reveals evidence of convergent evolution and genome reduction in the phylum Chlamydiae.</title>
        <authorList>
            <person name="Taylor-Brown A."/>
            <person name="Polkinghorne A."/>
        </authorList>
    </citation>
    <scope>NUCLEOTIDE SEQUENCE [LARGE SCALE GENOMIC DNA]</scope>
    <source>
        <strain evidence="7 8">Hat2</strain>
    </source>
</reference>
<dbReference type="GO" id="GO:0017116">
    <property type="term" value="F:single-stranded DNA helicase activity"/>
    <property type="evidence" value="ECO:0007669"/>
    <property type="project" value="TreeGrafter"/>
</dbReference>
<accession>A0A369KFS5</accession>
<dbReference type="Pfam" id="PF13538">
    <property type="entry name" value="UvrD_C_2"/>
    <property type="match status" value="1"/>
</dbReference>
<dbReference type="InterPro" id="IPR027785">
    <property type="entry name" value="UvrD-like_helicase_C"/>
</dbReference>
<dbReference type="Pfam" id="PF13604">
    <property type="entry name" value="AAA_30"/>
    <property type="match status" value="1"/>
</dbReference>
<dbReference type="HAMAP" id="MF_01488">
    <property type="entry name" value="RecD2"/>
    <property type="match status" value="1"/>
</dbReference>
<keyword evidence="2 3" id="KW-0067">ATP-binding</keyword>
<name>A0A369KFS5_9BACT</name>
<evidence type="ECO:0000313" key="7">
    <source>
        <dbReference type="EMBL" id="RDB31757.1"/>
    </source>
</evidence>
<comment type="similarity">
    <text evidence="3">Belongs to the RecD family. RecD2 subfamily.</text>
</comment>
<keyword evidence="1 3" id="KW-0547">Nucleotide-binding</keyword>
<sequence length="736" mass="83278">MSFSEKSDETCLSGIVVRVTYDDPKGLFSVVRLRLDDQSVITLVGSLSGLSIGQRVSCQGQWKRSASYGDQFAVTSFFMDVPTENLEEMIHYLGSGNLPGIGPVLAAKIVEKFGKETPFILDHRPDQLSIIRGITPQKAEQIHQAWKKQRDLCNLMVFCQKIGLSTRHTKKIHDKWGLRSEEVIRGNPYILVREIWGFGFKRADQVAQHLGLAQDAPVRIQAAYEAIISQSHQEGHTCLPKGHLLEEAQRLLQLNERSALEKYLEHLLNEGRLLQDLKEGSLGKEPFIWSALAYRTEQNIASQLDRLLQSPSRIPSFDLEGLLQKLSDQLGMTLADAQKEAVRMTYTHKVHILTGGPGTGKSTITRCLAWIGKQLGLDLICCAPTGKAAKRLGEASGHPSKTIHHLLEYDFASQTFQKTENAPLEADLVIVDEMSMVDSFLFHHLLKAIPCHAHLVLVGDRDQLASIGPGQVLEDLISSRRLPICTLSVLFRQSERSGIVQAAHLIQSGRSPLIQESPDFSFIEEQDGQRIVERICFEVYERLPRLYKLDPQEEVQVLCPMRKGPVGIERLNTALQQTFQKGQAGSFSVGSRTFFLGDKLIQTRNNYRKEIFNGSIHFLRYADLANQTCELISMEGRSIIYRFDELDQLQHAYALSVHKYQGSEAECIVMPIHPSHSIMLFRRLLYTAITRARQYVLLIGSRKHLWYCVRNQGQTARFTGLRRQLEEKWPPRPLRI</sequence>
<protein>
    <recommendedName>
        <fullName evidence="3">ATP-dependent RecD2 DNA helicase</fullName>
        <ecNumber evidence="3">5.6.2.3</ecNumber>
    </recommendedName>
    <alternativeName>
        <fullName evidence="3">DNA 5'-3' helicase subunit RecD2</fullName>
    </alternativeName>
</protein>
<dbReference type="PANTHER" id="PTHR43788">
    <property type="entry name" value="DNA2/NAM7 HELICASE FAMILY MEMBER"/>
    <property type="match status" value="1"/>
</dbReference>
<comment type="catalytic activity">
    <reaction evidence="3">
        <text>ATP + H2O = ADP + phosphate + H(+)</text>
        <dbReference type="Rhea" id="RHEA:13065"/>
        <dbReference type="ChEBI" id="CHEBI:15377"/>
        <dbReference type="ChEBI" id="CHEBI:15378"/>
        <dbReference type="ChEBI" id="CHEBI:30616"/>
        <dbReference type="ChEBI" id="CHEBI:43474"/>
        <dbReference type="ChEBI" id="CHEBI:456216"/>
        <dbReference type="EC" id="5.6.2.3"/>
    </reaction>
</comment>
<dbReference type="Pfam" id="PF14490">
    <property type="entry name" value="HHH_RecD2"/>
    <property type="match status" value="1"/>
</dbReference>
<feature type="domain" description="ATP-dependent RecD2 DNA helicase OB-fold" evidence="6">
    <location>
        <begin position="11"/>
        <end position="82"/>
    </location>
</feature>
<dbReference type="GO" id="GO:0005524">
    <property type="term" value="F:ATP binding"/>
    <property type="evidence" value="ECO:0007669"/>
    <property type="project" value="UniProtKB-UniRule"/>
</dbReference>